<organism evidence="1 2">
    <name type="scientific">Chitinophaga qingshengii</name>
    <dbReference type="NCBI Taxonomy" id="1569794"/>
    <lineage>
        <taxon>Bacteria</taxon>
        <taxon>Pseudomonadati</taxon>
        <taxon>Bacteroidota</taxon>
        <taxon>Chitinophagia</taxon>
        <taxon>Chitinophagales</taxon>
        <taxon>Chitinophagaceae</taxon>
        <taxon>Chitinophaga</taxon>
    </lineage>
</organism>
<comment type="caution">
    <text evidence="1">The sequence shown here is derived from an EMBL/GenBank/DDBJ whole genome shotgun (WGS) entry which is preliminary data.</text>
</comment>
<sequence length="176" mass="20028">MSYINVVMSLKEFMPYVADILEKNKADFFIERKDDAGNICLEKISAATGAHEVEDNRGKNLGFHILSQQLPGLTWHEVYDDKMAPFVIVGEGGRETADSIERIALRVLSKTPDRNTKKIFTAIKNKLKKDETVGAGVEGGSRFHDSYFYQKKYAGRKIMKSDFHNDKARPIRIKQE</sequence>
<gene>
    <name evidence="1" type="ORF">ICL07_00190</name>
</gene>
<dbReference type="RefSeq" id="WP_188085941.1">
    <property type="nucleotide sequence ID" value="NZ_JACVFC010000001.1"/>
</dbReference>
<name>A0ABR7TES2_9BACT</name>
<dbReference type="Proteomes" id="UP000659124">
    <property type="component" value="Unassembled WGS sequence"/>
</dbReference>
<proteinExistence type="predicted"/>
<evidence type="ECO:0000313" key="2">
    <source>
        <dbReference type="Proteomes" id="UP000659124"/>
    </source>
</evidence>
<accession>A0ABR7TES2</accession>
<evidence type="ECO:0000313" key="1">
    <source>
        <dbReference type="EMBL" id="MBC9928771.1"/>
    </source>
</evidence>
<dbReference type="EMBL" id="JACVFC010000001">
    <property type="protein sequence ID" value="MBC9928771.1"/>
    <property type="molecule type" value="Genomic_DNA"/>
</dbReference>
<protein>
    <submittedName>
        <fullName evidence="1">Uncharacterized protein</fullName>
    </submittedName>
</protein>
<keyword evidence="2" id="KW-1185">Reference proteome</keyword>
<reference evidence="1 2" key="1">
    <citation type="submission" date="2020-09" db="EMBL/GenBank/DDBJ databases">
        <title>Genome sequences of type strains of Chitinophaga qingshengii and Chitinophaga varians.</title>
        <authorList>
            <person name="Kittiwongwattana C."/>
        </authorList>
    </citation>
    <scope>NUCLEOTIDE SEQUENCE [LARGE SCALE GENOMIC DNA]</scope>
    <source>
        <strain evidence="1 2">JCM 30026</strain>
    </source>
</reference>